<reference evidence="13 14" key="2">
    <citation type="submission" date="2018-02" db="EMBL/GenBank/DDBJ databases">
        <title>Subsurface microbial communities from deep shales in Ohio and West Virginia, USA.</title>
        <authorList>
            <person name="Wrighton K."/>
        </authorList>
    </citation>
    <scope>NUCLEOTIDE SEQUENCE [LARGE SCALE GENOMIC DNA]</scope>
    <source>
        <strain evidence="13 14">UTICA-S1B9</strain>
    </source>
</reference>
<dbReference type="PIRSF" id="PIRSF000005">
    <property type="entry name" value="Cytochrome_c4"/>
    <property type="match status" value="1"/>
</dbReference>
<comment type="subcellular location">
    <subcellularLocation>
        <location evidence="1">Periplasm</location>
    </subcellularLocation>
</comment>
<comment type="caution">
    <text evidence="13">The sequence shown here is derived from an EMBL/GenBank/DDBJ whole genome shotgun (WGS) entry which is preliminary data.</text>
</comment>
<evidence type="ECO:0000256" key="7">
    <source>
        <dbReference type="ARBA" id="ARBA00023004"/>
    </source>
</evidence>
<evidence type="ECO:0000256" key="5">
    <source>
        <dbReference type="ARBA" id="ARBA00022764"/>
    </source>
</evidence>
<evidence type="ECO:0000256" key="1">
    <source>
        <dbReference type="ARBA" id="ARBA00004418"/>
    </source>
</evidence>
<dbReference type="GO" id="GO:0005506">
    <property type="term" value="F:iron ion binding"/>
    <property type="evidence" value="ECO:0007669"/>
    <property type="project" value="InterPro"/>
</dbReference>
<evidence type="ECO:0000313" key="14">
    <source>
        <dbReference type="Proteomes" id="UP000239446"/>
    </source>
</evidence>
<evidence type="ECO:0000256" key="2">
    <source>
        <dbReference type="ARBA" id="ARBA00022448"/>
    </source>
</evidence>
<feature type="binding site" description="covalent" evidence="8">
    <location>
        <position position="58"/>
    </location>
    <ligand>
        <name>heme c</name>
        <dbReference type="ChEBI" id="CHEBI:61717"/>
        <label>1</label>
    </ligand>
</feature>
<gene>
    <name evidence="13" type="ORF">B0H24_10035</name>
    <name evidence="12" type="ORF">BY455_1035</name>
</gene>
<comment type="PTM">
    <text evidence="8">Binds 2 heme c groups covalently per subunit.</text>
</comment>
<evidence type="ECO:0000256" key="6">
    <source>
        <dbReference type="ARBA" id="ARBA00022982"/>
    </source>
</evidence>
<accession>A0A2S6G959</accession>
<proteinExistence type="predicted"/>
<dbReference type="Pfam" id="PF00034">
    <property type="entry name" value="Cytochrom_C"/>
    <property type="match status" value="1"/>
</dbReference>
<dbReference type="PANTHER" id="PTHR33751:SF9">
    <property type="entry name" value="CYTOCHROME C4"/>
    <property type="match status" value="1"/>
</dbReference>
<dbReference type="GO" id="GO:0020037">
    <property type="term" value="F:heme binding"/>
    <property type="evidence" value="ECO:0007669"/>
    <property type="project" value="InterPro"/>
</dbReference>
<dbReference type="EMBL" id="PTIT01000003">
    <property type="protein sequence ID" value="PPK52931.1"/>
    <property type="molecule type" value="Genomic_DNA"/>
</dbReference>
<feature type="chain" id="PRO_5015608693" evidence="10">
    <location>
        <begin position="25"/>
        <end position="213"/>
    </location>
</feature>
<name>A0A2S6G959_9GAMM</name>
<evidence type="ECO:0000313" key="15">
    <source>
        <dbReference type="Proteomes" id="UP000239648"/>
    </source>
</evidence>
<dbReference type="STRING" id="930118.SAMN05216429_101197"/>
<feature type="binding site" description="axial binding residue" evidence="9">
    <location>
        <position position="151"/>
    </location>
    <ligand>
        <name>heme c</name>
        <dbReference type="ChEBI" id="CHEBI:61717"/>
        <label>2</label>
    </ligand>
    <ligandPart>
        <name>Fe</name>
        <dbReference type="ChEBI" id="CHEBI:18248"/>
    </ligandPart>
</feature>
<dbReference type="PROSITE" id="PS51007">
    <property type="entry name" value="CYTC"/>
    <property type="match status" value="2"/>
</dbReference>
<keyword evidence="5" id="KW-0574">Periplasm</keyword>
<dbReference type="PANTHER" id="PTHR33751">
    <property type="entry name" value="CBB3-TYPE CYTOCHROME C OXIDASE SUBUNIT FIXP"/>
    <property type="match status" value="1"/>
</dbReference>
<sequence length="213" mass="24267">MRRTFWTKNLILAVALAISPAAFGQSVYNAIQQVEAIMADEELREDAYEAGHDRIRFCAYCHGEDGNSVREYIPNLAEQNPMYLFNQFEKFGDGRREHYVMTKLAKTLTLQERINVAVYYSQQEADSREAENPALAKAGEQIFKRRCMACHGENAEGFQNMPRLAGQPATYVQDRLNRFKDMEPGQDDSPMLGIVEALSRDDIKKLAAYVQTL</sequence>
<feature type="binding site" description="covalent" evidence="8">
    <location>
        <position position="147"/>
    </location>
    <ligand>
        <name>heme c</name>
        <dbReference type="ChEBI" id="CHEBI:61717"/>
        <label>2</label>
    </ligand>
</feature>
<keyword evidence="7 9" id="KW-0408">Iron</keyword>
<dbReference type="GO" id="GO:0009055">
    <property type="term" value="F:electron transfer activity"/>
    <property type="evidence" value="ECO:0007669"/>
    <property type="project" value="InterPro"/>
</dbReference>
<dbReference type="InterPro" id="IPR036909">
    <property type="entry name" value="Cyt_c-like_dom_sf"/>
</dbReference>
<dbReference type="Gene3D" id="1.10.760.10">
    <property type="entry name" value="Cytochrome c-like domain"/>
    <property type="match status" value="2"/>
</dbReference>
<dbReference type="Proteomes" id="UP000239648">
    <property type="component" value="Unassembled WGS sequence"/>
</dbReference>
<dbReference type="OrthoDB" id="9773456at2"/>
<keyword evidence="4 9" id="KW-0479">Metal-binding</keyword>
<feature type="signal peptide" evidence="10">
    <location>
        <begin position="1"/>
        <end position="24"/>
    </location>
</feature>
<keyword evidence="6" id="KW-0249">Electron transport</keyword>
<dbReference type="SUPFAM" id="SSF46626">
    <property type="entry name" value="Cytochrome c"/>
    <property type="match status" value="2"/>
</dbReference>
<feature type="binding site" description="axial binding residue" evidence="9">
    <location>
        <position position="62"/>
    </location>
    <ligand>
        <name>heme c</name>
        <dbReference type="ChEBI" id="CHEBI:61717"/>
        <label>1</label>
    </ligand>
    <ligandPart>
        <name>Fe</name>
        <dbReference type="ChEBI" id="CHEBI:18248"/>
    </ligandPart>
</feature>
<feature type="domain" description="Cytochrome c" evidence="11">
    <location>
        <begin position="134"/>
        <end position="213"/>
    </location>
</feature>
<evidence type="ECO:0000259" key="11">
    <source>
        <dbReference type="PROSITE" id="PS51007"/>
    </source>
</evidence>
<keyword evidence="10" id="KW-0732">Signal</keyword>
<reference evidence="12 15" key="1">
    <citation type="submission" date="2018-02" db="EMBL/GenBank/DDBJ databases">
        <title>Deep subsurface shale carbon reservoir microbial communities from Ohio and West Virginia, USA.</title>
        <authorList>
            <person name="Wrighton K."/>
        </authorList>
    </citation>
    <scope>NUCLEOTIDE SEQUENCE [LARGE SCALE GENOMIC DNA]</scope>
    <source>
        <strain evidence="12 15">UTICA-S1B6</strain>
    </source>
</reference>
<evidence type="ECO:0000256" key="3">
    <source>
        <dbReference type="ARBA" id="ARBA00022617"/>
    </source>
</evidence>
<feature type="domain" description="Cytochrome c" evidence="11">
    <location>
        <begin position="19"/>
        <end position="124"/>
    </location>
</feature>
<dbReference type="InterPro" id="IPR024167">
    <property type="entry name" value="Cytochrome_c4-like"/>
</dbReference>
<dbReference type="AlphaFoldDB" id="A0A2S6G959"/>
<feature type="binding site" description="covalent" evidence="8">
    <location>
        <position position="150"/>
    </location>
    <ligand>
        <name>heme c</name>
        <dbReference type="ChEBI" id="CHEBI:61717"/>
        <label>2</label>
    </ligand>
</feature>
<feature type="binding site" description="covalent" evidence="8">
    <location>
        <position position="61"/>
    </location>
    <ligand>
        <name>heme c</name>
        <dbReference type="ChEBI" id="CHEBI:61717"/>
        <label>1</label>
    </ligand>
</feature>
<evidence type="ECO:0000256" key="4">
    <source>
        <dbReference type="ARBA" id="ARBA00022723"/>
    </source>
</evidence>
<evidence type="ECO:0000256" key="8">
    <source>
        <dbReference type="PIRSR" id="PIRSR000005-1"/>
    </source>
</evidence>
<keyword evidence="2" id="KW-0813">Transport</keyword>
<dbReference type="EMBL" id="PTIU01000003">
    <property type="protein sequence ID" value="PPK55808.1"/>
    <property type="molecule type" value="Genomic_DNA"/>
</dbReference>
<keyword evidence="3 8" id="KW-0349">Heme</keyword>
<evidence type="ECO:0000313" key="12">
    <source>
        <dbReference type="EMBL" id="PPK52931.1"/>
    </source>
</evidence>
<organism evidence="13 14">
    <name type="scientific">Marinobacter persicus</name>
    <dbReference type="NCBI Taxonomy" id="930118"/>
    <lineage>
        <taxon>Bacteria</taxon>
        <taxon>Pseudomonadati</taxon>
        <taxon>Pseudomonadota</taxon>
        <taxon>Gammaproteobacteria</taxon>
        <taxon>Pseudomonadales</taxon>
        <taxon>Marinobacteraceae</taxon>
        <taxon>Marinobacter</taxon>
    </lineage>
</organism>
<dbReference type="InterPro" id="IPR050597">
    <property type="entry name" value="Cytochrome_c_Oxidase_Subunit"/>
</dbReference>
<evidence type="ECO:0000313" key="13">
    <source>
        <dbReference type="EMBL" id="PPK55808.1"/>
    </source>
</evidence>
<feature type="binding site" description="axial binding residue" evidence="9">
    <location>
        <position position="191"/>
    </location>
    <ligand>
        <name>heme c</name>
        <dbReference type="ChEBI" id="CHEBI:61717"/>
        <label>2</label>
    </ligand>
    <ligandPart>
        <name>Fe</name>
        <dbReference type="ChEBI" id="CHEBI:18248"/>
    </ligandPart>
</feature>
<dbReference type="GO" id="GO:0042597">
    <property type="term" value="C:periplasmic space"/>
    <property type="evidence" value="ECO:0007669"/>
    <property type="project" value="UniProtKB-SubCell"/>
</dbReference>
<evidence type="ECO:0000256" key="9">
    <source>
        <dbReference type="PIRSR" id="PIRSR000005-2"/>
    </source>
</evidence>
<feature type="binding site" description="axial binding residue" evidence="9">
    <location>
        <position position="101"/>
    </location>
    <ligand>
        <name>heme c</name>
        <dbReference type="ChEBI" id="CHEBI:61717"/>
        <label>1</label>
    </ligand>
    <ligandPart>
        <name>Fe</name>
        <dbReference type="ChEBI" id="CHEBI:18248"/>
    </ligandPart>
</feature>
<keyword evidence="15" id="KW-1185">Reference proteome</keyword>
<evidence type="ECO:0000256" key="10">
    <source>
        <dbReference type="SAM" id="SignalP"/>
    </source>
</evidence>
<protein>
    <submittedName>
        <fullName evidence="13">Cbb3-type cytochrome c oxidase subunit III</fullName>
    </submittedName>
</protein>
<dbReference type="InterPro" id="IPR009056">
    <property type="entry name" value="Cyt_c-like_dom"/>
</dbReference>
<dbReference type="Proteomes" id="UP000239446">
    <property type="component" value="Unassembled WGS sequence"/>
</dbReference>
<dbReference type="RefSeq" id="WP_104415020.1">
    <property type="nucleotide sequence ID" value="NZ_PTIT01000003.1"/>
</dbReference>